<dbReference type="InterPro" id="IPR015590">
    <property type="entry name" value="Aldehyde_DH_dom"/>
</dbReference>
<reference evidence="3 4" key="1">
    <citation type="submission" date="2014-10" db="EMBL/GenBank/DDBJ databases">
        <title>Draft genome of the hookworm Ancylostoma caninum.</title>
        <authorList>
            <person name="Mitreva M."/>
        </authorList>
    </citation>
    <scope>NUCLEOTIDE SEQUENCE [LARGE SCALE GENOMIC DNA]</scope>
    <source>
        <strain evidence="3 4">Baltimore</strain>
    </source>
</reference>
<dbReference type="GO" id="GO:0016620">
    <property type="term" value="F:oxidoreductase activity, acting on the aldehyde or oxo group of donors, NAD or NADP as acceptor"/>
    <property type="evidence" value="ECO:0007669"/>
    <property type="project" value="InterPro"/>
</dbReference>
<sequence length="126" mass="14117">MVAEELCLKRLLLPVDFAAKQAHHGLFFNQGQVCCAGSRVFVEGKVYDEFIAKSKALAEKRVLGDPFDLKTEQGPQVDNDQLQTIIRYVECGKKEGAQLVTGMHDLNNYSKVRLVLELKAVPHCRT</sequence>
<name>A0A368GHZ3_ANCCA</name>
<evidence type="ECO:0000256" key="1">
    <source>
        <dbReference type="ARBA" id="ARBA00023002"/>
    </source>
</evidence>
<dbReference type="OrthoDB" id="310895at2759"/>
<proteinExistence type="predicted"/>
<accession>A0A368GHZ3</accession>
<dbReference type="Gene3D" id="3.40.309.10">
    <property type="entry name" value="Aldehyde Dehydrogenase, Chain A, domain 2"/>
    <property type="match status" value="1"/>
</dbReference>
<keyword evidence="1" id="KW-0560">Oxidoreductase</keyword>
<dbReference type="EMBL" id="JOJR01000141">
    <property type="protein sequence ID" value="RCN44001.1"/>
    <property type="molecule type" value="Genomic_DNA"/>
</dbReference>
<dbReference type="InterPro" id="IPR016161">
    <property type="entry name" value="Ald_DH/histidinol_DH"/>
</dbReference>
<dbReference type="AlphaFoldDB" id="A0A368GHZ3"/>
<dbReference type="Pfam" id="PF00171">
    <property type="entry name" value="Aldedh"/>
    <property type="match status" value="1"/>
</dbReference>
<evidence type="ECO:0000259" key="2">
    <source>
        <dbReference type="Pfam" id="PF00171"/>
    </source>
</evidence>
<dbReference type="PROSITE" id="PS00070">
    <property type="entry name" value="ALDEHYDE_DEHYDR_CYS"/>
    <property type="match status" value="1"/>
</dbReference>
<feature type="domain" description="Aldehyde dehydrogenase" evidence="2">
    <location>
        <begin position="16"/>
        <end position="104"/>
    </location>
</feature>
<comment type="caution">
    <text evidence="3">The sequence shown here is derived from an EMBL/GenBank/DDBJ whole genome shotgun (WGS) entry which is preliminary data.</text>
</comment>
<dbReference type="InterPro" id="IPR016163">
    <property type="entry name" value="Ald_DH_C"/>
</dbReference>
<keyword evidence="4" id="KW-1185">Reference proteome</keyword>
<dbReference type="InterPro" id="IPR016160">
    <property type="entry name" value="Ald_DH_CS_CYS"/>
</dbReference>
<dbReference type="Proteomes" id="UP000252519">
    <property type="component" value="Unassembled WGS sequence"/>
</dbReference>
<evidence type="ECO:0000313" key="3">
    <source>
        <dbReference type="EMBL" id="RCN44001.1"/>
    </source>
</evidence>
<dbReference type="SUPFAM" id="SSF53720">
    <property type="entry name" value="ALDH-like"/>
    <property type="match status" value="1"/>
</dbReference>
<dbReference type="PANTHER" id="PTHR11699">
    <property type="entry name" value="ALDEHYDE DEHYDROGENASE-RELATED"/>
    <property type="match status" value="1"/>
</dbReference>
<organism evidence="3 4">
    <name type="scientific">Ancylostoma caninum</name>
    <name type="common">Dog hookworm</name>
    <dbReference type="NCBI Taxonomy" id="29170"/>
    <lineage>
        <taxon>Eukaryota</taxon>
        <taxon>Metazoa</taxon>
        <taxon>Ecdysozoa</taxon>
        <taxon>Nematoda</taxon>
        <taxon>Chromadorea</taxon>
        <taxon>Rhabditida</taxon>
        <taxon>Rhabditina</taxon>
        <taxon>Rhabditomorpha</taxon>
        <taxon>Strongyloidea</taxon>
        <taxon>Ancylostomatidae</taxon>
        <taxon>Ancylostomatinae</taxon>
        <taxon>Ancylostoma</taxon>
    </lineage>
</organism>
<gene>
    <name evidence="3" type="ORF">ANCCAN_10028</name>
</gene>
<evidence type="ECO:0000313" key="4">
    <source>
        <dbReference type="Proteomes" id="UP000252519"/>
    </source>
</evidence>
<dbReference type="STRING" id="29170.A0A368GHZ3"/>
<protein>
    <recommendedName>
        <fullName evidence="2">Aldehyde dehydrogenase domain-containing protein</fullName>
    </recommendedName>
</protein>